<dbReference type="GO" id="GO:0000981">
    <property type="term" value="F:DNA-binding transcription factor activity, RNA polymerase II-specific"/>
    <property type="evidence" value="ECO:0007669"/>
    <property type="project" value="InterPro"/>
</dbReference>
<accession>A0A6P5A7S7</accession>
<keyword evidence="3 5" id="KW-0371">Homeobox</keyword>
<evidence type="ECO:0000313" key="10">
    <source>
        <dbReference type="RefSeq" id="XP_019637776.1"/>
    </source>
</evidence>
<evidence type="ECO:0000256" key="7">
    <source>
        <dbReference type="SAM" id="MobiDB-lite"/>
    </source>
</evidence>
<evidence type="ECO:0000313" key="9">
    <source>
        <dbReference type="Proteomes" id="UP000515135"/>
    </source>
</evidence>
<evidence type="ECO:0000256" key="5">
    <source>
        <dbReference type="PROSITE-ProRule" id="PRU00108"/>
    </source>
</evidence>
<feature type="compositionally biased region" description="Basic and acidic residues" evidence="7">
    <location>
        <begin position="219"/>
        <end position="231"/>
    </location>
</feature>
<sequence>MMAVLQPKSSFSIESLVSKDHLARDGPPRTLPHPPQLLELSRLCRTTAATTIDSGIPHVPYTQGGIPVSIPSLGSLCAGPRPVSVPHYMTYSAGPAMVPPGLLSGASPAVPHQSPVSPPYQSHLPYNPWMLSGHPPYGHRLQGPDIGNGSLIHLQNPFRKPKRIRTAFTPSQLLRLEHAFEKNHYVVGQERKHLAQSLSLTETQVKVWFQNRRTKHKREQQGDDSGRDSPTKHRGAHHINRWRQATQQLTATAEHATAPDGHEETKSTSSNSDAGSR</sequence>
<dbReference type="InterPro" id="IPR020479">
    <property type="entry name" value="HD_metazoa"/>
</dbReference>
<feature type="domain" description="Homeobox" evidence="8">
    <location>
        <begin position="159"/>
        <end position="219"/>
    </location>
</feature>
<dbReference type="SMART" id="SM00389">
    <property type="entry name" value="HOX"/>
    <property type="match status" value="1"/>
</dbReference>
<dbReference type="PRINTS" id="PR00031">
    <property type="entry name" value="HTHREPRESSR"/>
</dbReference>
<dbReference type="PANTHER" id="PTHR24339">
    <property type="entry name" value="HOMEOBOX PROTEIN EMX-RELATED"/>
    <property type="match status" value="1"/>
</dbReference>
<feature type="compositionally biased region" description="Basic residues" evidence="7">
    <location>
        <begin position="232"/>
        <end position="241"/>
    </location>
</feature>
<dbReference type="Pfam" id="PF00046">
    <property type="entry name" value="Homeodomain"/>
    <property type="match status" value="1"/>
</dbReference>
<dbReference type="Gene3D" id="1.10.10.60">
    <property type="entry name" value="Homeodomain-like"/>
    <property type="match status" value="1"/>
</dbReference>
<evidence type="ECO:0000256" key="6">
    <source>
        <dbReference type="RuleBase" id="RU000682"/>
    </source>
</evidence>
<dbReference type="PROSITE" id="PS00027">
    <property type="entry name" value="HOMEOBOX_1"/>
    <property type="match status" value="1"/>
</dbReference>
<dbReference type="CDD" id="cd00086">
    <property type="entry name" value="homeodomain"/>
    <property type="match status" value="1"/>
</dbReference>
<organism evidence="9 10">
    <name type="scientific">Branchiostoma belcheri</name>
    <name type="common">Amphioxus</name>
    <dbReference type="NCBI Taxonomy" id="7741"/>
    <lineage>
        <taxon>Eukaryota</taxon>
        <taxon>Metazoa</taxon>
        <taxon>Chordata</taxon>
        <taxon>Cephalochordata</taxon>
        <taxon>Leptocardii</taxon>
        <taxon>Amphioxiformes</taxon>
        <taxon>Branchiostomatidae</taxon>
        <taxon>Branchiostoma</taxon>
    </lineage>
</organism>
<dbReference type="InterPro" id="IPR017970">
    <property type="entry name" value="Homeobox_CS"/>
</dbReference>
<dbReference type="AlphaFoldDB" id="A0A6P5A7S7"/>
<dbReference type="GO" id="GO:0000978">
    <property type="term" value="F:RNA polymerase II cis-regulatory region sequence-specific DNA binding"/>
    <property type="evidence" value="ECO:0007669"/>
    <property type="project" value="TreeGrafter"/>
</dbReference>
<proteinExistence type="predicted"/>
<evidence type="ECO:0000256" key="4">
    <source>
        <dbReference type="ARBA" id="ARBA00023242"/>
    </source>
</evidence>
<dbReference type="InterPro" id="IPR001356">
    <property type="entry name" value="HD"/>
</dbReference>
<dbReference type="OrthoDB" id="6159439at2759"/>
<evidence type="ECO:0000256" key="3">
    <source>
        <dbReference type="ARBA" id="ARBA00023155"/>
    </source>
</evidence>
<evidence type="ECO:0000259" key="8">
    <source>
        <dbReference type="PROSITE" id="PS50071"/>
    </source>
</evidence>
<feature type="DNA-binding region" description="Homeobox" evidence="5">
    <location>
        <begin position="161"/>
        <end position="220"/>
    </location>
</feature>
<name>A0A6P5A7S7_BRABE</name>
<keyword evidence="2 5" id="KW-0238">DNA-binding</keyword>
<gene>
    <name evidence="10" type="primary">LOC109480068</name>
</gene>
<dbReference type="InterPro" id="IPR050877">
    <property type="entry name" value="EMX-VAX-Noto_Homeobox_TFs"/>
</dbReference>
<dbReference type="RefSeq" id="XP_019637776.1">
    <property type="nucleotide sequence ID" value="XM_019782217.1"/>
</dbReference>
<evidence type="ECO:0000256" key="1">
    <source>
        <dbReference type="ARBA" id="ARBA00004123"/>
    </source>
</evidence>
<dbReference type="PROSITE" id="PS50071">
    <property type="entry name" value="HOMEOBOX_2"/>
    <property type="match status" value="1"/>
</dbReference>
<evidence type="ECO:0000256" key="2">
    <source>
        <dbReference type="ARBA" id="ARBA00023125"/>
    </source>
</evidence>
<dbReference type="InterPro" id="IPR009057">
    <property type="entry name" value="Homeodomain-like_sf"/>
</dbReference>
<dbReference type="GO" id="GO:0005634">
    <property type="term" value="C:nucleus"/>
    <property type="evidence" value="ECO:0007669"/>
    <property type="project" value="UniProtKB-SubCell"/>
</dbReference>
<dbReference type="PANTHER" id="PTHR24339:SF28">
    <property type="entry name" value="E5-RELATED"/>
    <property type="match status" value="1"/>
</dbReference>
<dbReference type="FunFam" id="1.10.10.60:FF:000780">
    <property type="match status" value="1"/>
</dbReference>
<feature type="region of interest" description="Disordered" evidence="7">
    <location>
        <begin position="211"/>
        <end position="277"/>
    </location>
</feature>
<reference evidence="10" key="1">
    <citation type="submission" date="2025-08" db="UniProtKB">
        <authorList>
            <consortium name="RefSeq"/>
        </authorList>
    </citation>
    <scope>IDENTIFICATION</scope>
    <source>
        <tissue evidence="10">Gonad</tissue>
    </source>
</reference>
<dbReference type="Proteomes" id="UP000515135">
    <property type="component" value="Unplaced"/>
</dbReference>
<dbReference type="PRINTS" id="PR00024">
    <property type="entry name" value="HOMEOBOX"/>
</dbReference>
<dbReference type="KEGG" id="bbel:109480068"/>
<dbReference type="GO" id="GO:0007420">
    <property type="term" value="P:brain development"/>
    <property type="evidence" value="ECO:0007669"/>
    <property type="project" value="TreeGrafter"/>
</dbReference>
<dbReference type="SUPFAM" id="SSF46689">
    <property type="entry name" value="Homeodomain-like"/>
    <property type="match status" value="1"/>
</dbReference>
<dbReference type="GeneID" id="109480068"/>
<keyword evidence="9" id="KW-1185">Reference proteome</keyword>
<feature type="compositionally biased region" description="Polar residues" evidence="7">
    <location>
        <begin position="267"/>
        <end position="277"/>
    </location>
</feature>
<protein>
    <submittedName>
        <fullName evidence="10">Homeobox protein EMX1-like</fullName>
    </submittedName>
</protein>
<dbReference type="InterPro" id="IPR000047">
    <property type="entry name" value="HTH_motif"/>
</dbReference>
<keyword evidence="4 5" id="KW-0539">Nucleus</keyword>
<comment type="subcellular location">
    <subcellularLocation>
        <location evidence="1 5 6">Nucleus</location>
    </subcellularLocation>
</comment>
<dbReference type="GO" id="GO:0030182">
    <property type="term" value="P:neuron differentiation"/>
    <property type="evidence" value="ECO:0007669"/>
    <property type="project" value="TreeGrafter"/>
</dbReference>